<evidence type="ECO:0000313" key="2">
    <source>
        <dbReference type="Proteomes" id="UP001459277"/>
    </source>
</evidence>
<sequence length="176" mass="19719">MASARRGPGRWWSSLLVARGRVQIAVEDRVEVGGFRSALVVGCGWVAWVEVSMHEAGSVKPERTLQSVKESVSKLARVMAYNKQRKSPSFSFFGIFKARKPRREDDSYDDAKSTTKIYPSDSDKSHYVADRKVDIKAGVYIERIHTIHKNNLVASESQTMGGHQSVTVYQAENEKA</sequence>
<organism evidence="1 2">
    <name type="scientific">Lithocarpus litseifolius</name>
    <dbReference type="NCBI Taxonomy" id="425828"/>
    <lineage>
        <taxon>Eukaryota</taxon>
        <taxon>Viridiplantae</taxon>
        <taxon>Streptophyta</taxon>
        <taxon>Embryophyta</taxon>
        <taxon>Tracheophyta</taxon>
        <taxon>Spermatophyta</taxon>
        <taxon>Magnoliopsida</taxon>
        <taxon>eudicotyledons</taxon>
        <taxon>Gunneridae</taxon>
        <taxon>Pentapetalae</taxon>
        <taxon>rosids</taxon>
        <taxon>fabids</taxon>
        <taxon>Fagales</taxon>
        <taxon>Fagaceae</taxon>
        <taxon>Lithocarpus</taxon>
    </lineage>
</organism>
<dbReference type="AlphaFoldDB" id="A0AAW2DB21"/>
<dbReference type="PANTHER" id="PTHR33511">
    <property type="entry name" value="OS06G0632400 PROTEIN"/>
    <property type="match status" value="1"/>
</dbReference>
<proteinExistence type="predicted"/>
<name>A0AAW2DB21_9ROSI</name>
<reference evidence="1 2" key="1">
    <citation type="submission" date="2024-01" db="EMBL/GenBank/DDBJ databases">
        <title>A telomere-to-telomere, gap-free genome of sweet tea (Lithocarpus litseifolius).</title>
        <authorList>
            <person name="Zhou J."/>
        </authorList>
    </citation>
    <scope>NUCLEOTIDE SEQUENCE [LARGE SCALE GENOMIC DNA]</scope>
    <source>
        <strain evidence="1">Zhou-2022a</strain>
        <tissue evidence="1">Leaf</tissue>
    </source>
</reference>
<gene>
    <name evidence="1" type="ORF">SO802_014046</name>
</gene>
<dbReference type="EMBL" id="JAZDWU010000004">
    <property type="protein sequence ID" value="KAL0006485.1"/>
    <property type="molecule type" value="Genomic_DNA"/>
</dbReference>
<keyword evidence="2" id="KW-1185">Reference proteome</keyword>
<protein>
    <submittedName>
        <fullName evidence="1">Uncharacterized protein</fullName>
    </submittedName>
</protein>
<dbReference type="Proteomes" id="UP001459277">
    <property type="component" value="Unassembled WGS sequence"/>
</dbReference>
<comment type="caution">
    <text evidence="1">The sequence shown here is derived from an EMBL/GenBank/DDBJ whole genome shotgun (WGS) entry which is preliminary data.</text>
</comment>
<accession>A0AAW2DB21</accession>
<evidence type="ECO:0000313" key="1">
    <source>
        <dbReference type="EMBL" id="KAL0006485.1"/>
    </source>
</evidence>